<dbReference type="CDD" id="cd04474">
    <property type="entry name" value="RPA1_DBD_A"/>
    <property type="match status" value="1"/>
</dbReference>
<dbReference type="GO" id="GO:0008270">
    <property type="term" value="F:zinc ion binding"/>
    <property type="evidence" value="ECO:0007669"/>
    <property type="project" value="UniProtKB-KW"/>
</dbReference>
<evidence type="ECO:0000256" key="2">
    <source>
        <dbReference type="ARBA" id="ARBA00005690"/>
    </source>
</evidence>
<keyword evidence="5 9" id="KW-0863">Zinc-finger</keyword>
<feature type="domain" description="Replication factor-A protein 1 N-terminal" evidence="11">
    <location>
        <begin position="4"/>
        <end position="105"/>
    </location>
</feature>
<evidence type="ECO:0000256" key="6">
    <source>
        <dbReference type="ARBA" id="ARBA00022833"/>
    </source>
</evidence>
<dbReference type="InterPro" id="IPR004591">
    <property type="entry name" value="Rfa1"/>
</dbReference>
<keyword evidence="3 9" id="KW-0235">DNA replication</keyword>
<dbReference type="CDD" id="cd04476">
    <property type="entry name" value="RPA1_DBD_C"/>
    <property type="match status" value="1"/>
</dbReference>
<dbReference type="NCBIfam" id="TIGR00617">
    <property type="entry name" value="rpa1"/>
    <property type="match status" value="1"/>
</dbReference>
<dbReference type="InterPro" id="IPR007199">
    <property type="entry name" value="Rep_factor-A_N"/>
</dbReference>
<dbReference type="InterPro" id="IPR013955">
    <property type="entry name" value="Rep_factor-A_C"/>
</dbReference>
<dbReference type="GO" id="GO:0003677">
    <property type="term" value="F:DNA binding"/>
    <property type="evidence" value="ECO:0007669"/>
    <property type="project" value="UniProtKB-KW"/>
</dbReference>
<evidence type="ECO:0000259" key="11">
    <source>
        <dbReference type="Pfam" id="PF04057"/>
    </source>
</evidence>
<dbReference type="InterPro" id="IPR012340">
    <property type="entry name" value="NA-bd_OB-fold"/>
</dbReference>
<dbReference type="CDD" id="cd04477">
    <property type="entry name" value="RPA1N"/>
    <property type="match status" value="1"/>
</dbReference>
<dbReference type="GO" id="GO:0000781">
    <property type="term" value="C:chromosome, telomeric region"/>
    <property type="evidence" value="ECO:0007669"/>
    <property type="project" value="UniProtKB-ARBA"/>
</dbReference>
<dbReference type="Gene3D" id="2.40.50.140">
    <property type="entry name" value="Nucleic acid-binding proteins"/>
    <property type="match status" value="4"/>
</dbReference>
<dbReference type="FunFam" id="2.40.50.140:FF:000041">
    <property type="entry name" value="Replication protein A subunit"/>
    <property type="match status" value="1"/>
</dbReference>
<comment type="function">
    <text evidence="9">As part of the replication protein A (RPA/RP-A), a single-stranded DNA-binding heterotrimeric complex, may play an essential role in DNA replication, recombination and repair. Binds and stabilizes single-stranded DNA intermediates, preventing complementary DNA reannealing and recruiting different proteins involved in DNA metabolism.</text>
</comment>
<dbReference type="InterPro" id="IPR004365">
    <property type="entry name" value="NA-bd_OB_tRNA"/>
</dbReference>
<proteinExistence type="inferred from homology"/>
<dbReference type="OrthoDB" id="1751331at2759"/>
<dbReference type="Pfam" id="PF01336">
    <property type="entry name" value="tRNA_anti-codon"/>
    <property type="match status" value="1"/>
</dbReference>
<keyword evidence="4 9" id="KW-0479">Metal-binding</keyword>
<dbReference type="Proteomes" id="UP000271241">
    <property type="component" value="Unassembled WGS sequence"/>
</dbReference>
<feature type="domain" description="Replication factor A C-terminal" evidence="12">
    <location>
        <begin position="444"/>
        <end position="589"/>
    </location>
</feature>
<protein>
    <recommendedName>
        <fullName evidence="9">Replication protein A subunit</fullName>
    </recommendedName>
</protein>
<dbReference type="GO" id="GO:0005662">
    <property type="term" value="C:DNA replication factor A complex"/>
    <property type="evidence" value="ECO:0007669"/>
    <property type="project" value="UniProtKB-ARBA"/>
</dbReference>
<dbReference type="GO" id="GO:0006281">
    <property type="term" value="P:DNA repair"/>
    <property type="evidence" value="ECO:0007669"/>
    <property type="project" value="InterPro"/>
</dbReference>
<evidence type="ECO:0000256" key="8">
    <source>
        <dbReference type="ARBA" id="ARBA00023242"/>
    </source>
</evidence>
<dbReference type="AlphaFoldDB" id="A0A4P9XSL6"/>
<keyword evidence="6 9" id="KW-0862">Zinc</keyword>
<dbReference type="SUPFAM" id="SSF50249">
    <property type="entry name" value="Nucleic acid-binding proteins"/>
    <property type="match status" value="4"/>
</dbReference>
<evidence type="ECO:0000256" key="1">
    <source>
        <dbReference type="ARBA" id="ARBA00004123"/>
    </source>
</evidence>
<dbReference type="InterPro" id="IPR031657">
    <property type="entry name" value="REPA_OB_2"/>
</dbReference>
<evidence type="ECO:0000256" key="4">
    <source>
        <dbReference type="ARBA" id="ARBA00022723"/>
    </source>
</evidence>
<dbReference type="GO" id="GO:0006310">
    <property type="term" value="P:DNA recombination"/>
    <property type="evidence" value="ECO:0007669"/>
    <property type="project" value="InterPro"/>
</dbReference>
<dbReference type="FunFam" id="2.40.50.140:FF:000090">
    <property type="entry name" value="Replication protein A subunit"/>
    <property type="match status" value="1"/>
</dbReference>
<evidence type="ECO:0000259" key="10">
    <source>
        <dbReference type="Pfam" id="PF01336"/>
    </source>
</evidence>
<keyword evidence="15" id="KW-1185">Reference proteome</keyword>
<comment type="subcellular location">
    <subcellularLocation>
        <location evidence="1 9">Nucleus</location>
    </subcellularLocation>
</comment>
<feature type="domain" description="OB" evidence="10">
    <location>
        <begin position="181"/>
        <end position="254"/>
    </location>
</feature>
<organism evidence="14 15">
    <name type="scientific">Thamnocephalis sphaerospora</name>
    <dbReference type="NCBI Taxonomy" id="78915"/>
    <lineage>
        <taxon>Eukaryota</taxon>
        <taxon>Fungi</taxon>
        <taxon>Fungi incertae sedis</taxon>
        <taxon>Zoopagomycota</taxon>
        <taxon>Zoopagomycotina</taxon>
        <taxon>Zoopagomycetes</taxon>
        <taxon>Zoopagales</taxon>
        <taxon>Sigmoideomycetaceae</taxon>
        <taxon>Thamnocephalis</taxon>
    </lineage>
</organism>
<dbReference type="STRING" id="78915.A0A4P9XSL6"/>
<evidence type="ECO:0000256" key="5">
    <source>
        <dbReference type="ARBA" id="ARBA00022771"/>
    </source>
</evidence>
<evidence type="ECO:0000313" key="15">
    <source>
        <dbReference type="Proteomes" id="UP000271241"/>
    </source>
</evidence>
<dbReference type="FunFam" id="2.40.50.140:FF:000117">
    <property type="entry name" value="Replication protein A subunit"/>
    <property type="match status" value="1"/>
</dbReference>
<comment type="subunit">
    <text evidence="9">Component of the heterotrimeric canonical replication protein A complex (RPA).</text>
</comment>
<sequence length="597" mass="65726">MNQLTPNAVRQIYDGVGEDPTLSNPVVQVINIKKLPMQSADSTERFRFIISDGKHFMQAMLSTQLNDLVQSGRLTKNAVIRMTKYICNAIQNRCIAIVLGAEVLAVTDRIGEPVTIEPSVVGAAPAASAAAPVAQPAPQPRTSIPTPAIPPNHVGLGQVAGPNDPADLQPISSLNPYQNRWTIRARVLSKSDIRTWKNARGEGQLFNVTLLDESGEIRGTAFRDQVDRLYPLLEENKVYYISRARVNVAKSQYSTVQNGYELTFEAGTECANASAVPAIRFNFVKIGDLMSVEKDQIIDVIGVAKETQELTQIITKTQQRPLNKREIALVDDSNHVVRLTLWGAQAESFNGAGEPIIACKGARVGDFQGRSLSVLSSSILSLNPDVPETHRLRGWYDTGGRNASFNGFSGGAGGMTSGGNRRQEIKTFEQVKNENLGMGEKPDYFTVKGAVMAMRDSSMYYPACPGENCNKKVTEESDGSWYCEKCQRNFGSPEYRYILSICVSDISGQEWLQCFNDIGTQLIGKTATELHALTMADDSATKAAVKGPQFKSYLFRCRAKQETYNEVQRVRYSIIEAAPVEPVAYSKQLLEQIQRYA</sequence>
<keyword evidence="8 9" id="KW-0539">Nucleus</keyword>
<name>A0A4P9XSL6_9FUNG</name>
<dbReference type="InterPro" id="IPR047192">
    <property type="entry name" value="Euk_RPA1_DBD_C"/>
</dbReference>
<reference evidence="15" key="1">
    <citation type="journal article" date="2018" name="Nat. Microbiol.">
        <title>Leveraging single-cell genomics to expand the fungal tree of life.</title>
        <authorList>
            <person name="Ahrendt S.R."/>
            <person name="Quandt C.A."/>
            <person name="Ciobanu D."/>
            <person name="Clum A."/>
            <person name="Salamov A."/>
            <person name="Andreopoulos B."/>
            <person name="Cheng J.F."/>
            <person name="Woyke T."/>
            <person name="Pelin A."/>
            <person name="Henrissat B."/>
            <person name="Reynolds N.K."/>
            <person name="Benny G.L."/>
            <person name="Smith M.E."/>
            <person name="James T.Y."/>
            <person name="Grigoriev I.V."/>
        </authorList>
    </citation>
    <scope>NUCLEOTIDE SEQUENCE [LARGE SCALE GENOMIC DNA]</scope>
    <source>
        <strain evidence="15">RSA 1356</strain>
    </source>
</reference>
<evidence type="ECO:0000259" key="12">
    <source>
        <dbReference type="Pfam" id="PF08646"/>
    </source>
</evidence>
<evidence type="ECO:0000256" key="9">
    <source>
        <dbReference type="RuleBase" id="RU364130"/>
    </source>
</evidence>
<dbReference type="EMBL" id="KZ992598">
    <property type="protein sequence ID" value="RKP08491.1"/>
    <property type="molecule type" value="Genomic_DNA"/>
</dbReference>
<gene>
    <name evidence="14" type="ORF">THASP1DRAFT_29716</name>
</gene>
<dbReference type="GO" id="GO:0006260">
    <property type="term" value="P:DNA replication"/>
    <property type="evidence" value="ECO:0007669"/>
    <property type="project" value="UniProtKB-KW"/>
</dbReference>
<dbReference type="FunFam" id="2.40.50.140:FF:000064">
    <property type="entry name" value="Replication protein A subunit"/>
    <property type="match status" value="1"/>
</dbReference>
<evidence type="ECO:0000259" key="13">
    <source>
        <dbReference type="Pfam" id="PF16900"/>
    </source>
</evidence>
<dbReference type="Pfam" id="PF08646">
    <property type="entry name" value="Rep_fac-A_C"/>
    <property type="match status" value="1"/>
</dbReference>
<dbReference type="Pfam" id="PF04057">
    <property type="entry name" value="Rep-A_N"/>
    <property type="match status" value="1"/>
</dbReference>
<evidence type="ECO:0000256" key="3">
    <source>
        <dbReference type="ARBA" id="ARBA00022705"/>
    </source>
</evidence>
<evidence type="ECO:0000313" key="14">
    <source>
        <dbReference type="EMBL" id="RKP08491.1"/>
    </source>
</evidence>
<dbReference type="Pfam" id="PF16900">
    <property type="entry name" value="REPA_OB_2"/>
    <property type="match status" value="1"/>
</dbReference>
<accession>A0A4P9XSL6</accession>
<dbReference type="PANTHER" id="PTHR47165">
    <property type="entry name" value="OS03G0429900 PROTEIN"/>
    <property type="match status" value="1"/>
</dbReference>
<keyword evidence="7 9" id="KW-0238">DNA-binding</keyword>
<evidence type="ECO:0000256" key="7">
    <source>
        <dbReference type="ARBA" id="ARBA00023125"/>
    </source>
</evidence>
<dbReference type="CDD" id="cd04475">
    <property type="entry name" value="RPA1_DBD_B"/>
    <property type="match status" value="1"/>
</dbReference>
<comment type="similarity">
    <text evidence="2 9">Belongs to the replication factor A protein 1 family.</text>
</comment>
<dbReference type="GO" id="GO:0007004">
    <property type="term" value="P:telomere maintenance via telomerase"/>
    <property type="evidence" value="ECO:0007669"/>
    <property type="project" value="UniProtKB-ARBA"/>
</dbReference>
<feature type="domain" description="Replication protein A OB" evidence="13">
    <location>
        <begin position="286"/>
        <end position="382"/>
    </location>
</feature>
<dbReference type="PANTHER" id="PTHR47165:SF4">
    <property type="entry name" value="OS03G0429900 PROTEIN"/>
    <property type="match status" value="1"/>
</dbReference>